<protein>
    <recommendedName>
        <fullName evidence="2">DNA-directed RNA polymerase subunit</fullName>
    </recommendedName>
</protein>
<comment type="caution">
    <text evidence="4">The sequence shown here is derived from an EMBL/GenBank/DDBJ whole genome shotgun (WGS) entry which is preliminary data.</text>
</comment>
<sequence>MVSQFRGSCLGCRRRTRRSRVQVVFTLIMFRPFVGEIVTAKVIDSTADGLRLSLGFFDDICIPSHRLPLFLHHRTKRITQKCRNSVMWYWKPSDDEFSIDLKDQIRFQVESVNYPKILPEQPENSKPIAAMESQPFGLYRLKKELGLGINGLGPVHWWQDVDVEAS</sequence>
<dbReference type="Pfam" id="PF08292">
    <property type="entry name" value="RNA_pol_Rbc25"/>
    <property type="match status" value="1"/>
</dbReference>
<name>A0AAW1VVQ1_RUBAR</name>
<gene>
    <name evidence="4" type="ORF">M0R45_034816</name>
</gene>
<proteinExistence type="inferred from homology"/>
<dbReference type="EMBL" id="JBEDUW010000007">
    <property type="protein sequence ID" value="KAK9910879.1"/>
    <property type="molecule type" value="Genomic_DNA"/>
</dbReference>
<feature type="domain" description="RNA polymerase III subunit Rpc25" evidence="3">
    <location>
        <begin position="36"/>
        <end position="158"/>
    </location>
</feature>
<dbReference type="InterPro" id="IPR012340">
    <property type="entry name" value="NA-bd_OB-fold"/>
</dbReference>
<evidence type="ECO:0000259" key="3">
    <source>
        <dbReference type="Pfam" id="PF08292"/>
    </source>
</evidence>
<dbReference type="GO" id="GO:0005666">
    <property type="term" value="C:RNA polymerase III complex"/>
    <property type="evidence" value="ECO:0007669"/>
    <property type="project" value="TreeGrafter"/>
</dbReference>
<dbReference type="InterPro" id="IPR013238">
    <property type="entry name" value="RNA_pol_III_Rbc25"/>
</dbReference>
<comment type="subcellular location">
    <subcellularLocation>
        <location evidence="2">Nucleus</location>
    </subcellularLocation>
</comment>
<dbReference type="InterPro" id="IPR045113">
    <property type="entry name" value="Rpb7-like"/>
</dbReference>
<evidence type="ECO:0000313" key="4">
    <source>
        <dbReference type="EMBL" id="KAK9910879.1"/>
    </source>
</evidence>
<dbReference type="PANTHER" id="PTHR12709">
    <property type="entry name" value="DNA-DIRECTED RNA POLYMERASE II, III"/>
    <property type="match status" value="1"/>
</dbReference>
<evidence type="ECO:0000256" key="1">
    <source>
        <dbReference type="ARBA" id="ARBA00009307"/>
    </source>
</evidence>
<dbReference type="GO" id="GO:0006384">
    <property type="term" value="P:transcription initiation at RNA polymerase III promoter"/>
    <property type="evidence" value="ECO:0007669"/>
    <property type="project" value="TreeGrafter"/>
</dbReference>
<keyword evidence="5" id="KW-1185">Reference proteome</keyword>
<dbReference type="Proteomes" id="UP001457282">
    <property type="component" value="Unassembled WGS sequence"/>
</dbReference>
<dbReference type="AlphaFoldDB" id="A0AAW1VVQ1"/>
<dbReference type="SUPFAM" id="SSF50249">
    <property type="entry name" value="Nucleic acid-binding proteins"/>
    <property type="match status" value="1"/>
</dbReference>
<dbReference type="Gene3D" id="2.40.50.140">
    <property type="entry name" value="Nucleic acid-binding proteins"/>
    <property type="match status" value="1"/>
</dbReference>
<evidence type="ECO:0000256" key="2">
    <source>
        <dbReference type="RuleBase" id="RU369086"/>
    </source>
</evidence>
<reference evidence="4 5" key="1">
    <citation type="journal article" date="2023" name="G3 (Bethesda)">
        <title>A chromosome-length genome assembly and annotation of blackberry (Rubus argutus, cv. 'Hillquist').</title>
        <authorList>
            <person name="Bruna T."/>
            <person name="Aryal R."/>
            <person name="Dudchenko O."/>
            <person name="Sargent D.J."/>
            <person name="Mead D."/>
            <person name="Buti M."/>
            <person name="Cavallini A."/>
            <person name="Hytonen T."/>
            <person name="Andres J."/>
            <person name="Pham M."/>
            <person name="Weisz D."/>
            <person name="Mascagni F."/>
            <person name="Usai G."/>
            <person name="Natali L."/>
            <person name="Bassil N."/>
            <person name="Fernandez G.E."/>
            <person name="Lomsadze A."/>
            <person name="Armour M."/>
            <person name="Olukolu B."/>
            <person name="Poorten T."/>
            <person name="Britton C."/>
            <person name="Davik J."/>
            <person name="Ashrafi H."/>
            <person name="Aiden E.L."/>
            <person name="Borodovsky M."/>
            <person name="Worthington M."/>
        </authorList>
    </citation>
    <scope>NUCLEOTIDE SEQUENCE [LARGE SCALE GENOMIC DNA]</scope>
    <source>
        <strain evidence="4">PI 553951</strain>
    </source>
</reference>
<keyword evidence="2" id="KW-0240">DNA-directed RNA polymerase</keyword>
<comment type="similarity">
    <text evidence="1">Belongs to the eukaryotic RPB7/RPC8 RNA polymerase subunit family.</text>
</comment>
<dbReference type="PANTHER" id="PTHR12709:SF1">
    <property type="entry name" value="DNA-DIRECTED RNA POLYMERASE III SUBUNIT RPC8"/>
    <property type="match status" value="1"/>
</dbReference>
<organism evidence="4 5">
    <name type="scientific">Rubus argutus</name>
    <name type="common">Southern blackberry</name>
    <dbReference type="NCBI Taxonomy" id="59490"/>
    <lineage>
        <taxon>Eukaryota</taxon>
        <taxon>Viridiplantae</taxon>
        <taxon>Streptophyta</taxon>
        <taxon>Embryophyta</taxon>
        <taxon>Tracheophyta</taxon>
        <taxon>Spermatophyta</taxon>
        <taxon>Magnoliopsida</taxon>
        <taxon>eudicotyledons</taxon>
        <taxon>Gunneridae</taxon>
        <taxon>Pentapetalae</taxon>
        <taxon>rosids</taxon>
        <taxon>fabids</taxon>
        <taxon>Rosales</taxon>
        <taxon>Rosaceae</taxon>
        <taxon>Rosoideae</taxon>
        <taxon>Rosoideae incertae sedis</taxon>
        <taxon>Rubus</taxon>
    </lineage>
</organism>
<accession>A0AAW1VVQ1</accession>
<comment type="function">
    <text evidence="2">DNA-dependent RNA polymerase which catalyzes the transcription of DNA into RNA using the four ribonucleoside triphosphates as substrates.</text>
</comment>
<keyword evidence="2" id="KW-0804">Transcription</keyword>
<keyword evidence="2" id="KW-0539">Nucleus</keyword>
<evidence type="ECO:0000313" key="5">
    <source>
        <dbReference type="Proteomes" id="UP001457282"/>
    </source>
</evidence>